<gene>
    <name evidence="9" type="ORF">DFQ06_0987</name>
</gene>
<dbReference type="InterPro" id="IPR017850">
    <property type="entry name" value="Alkaline_phosphatase_core_sf"/>
</dbReference>
<feature type="chain" id="PRO_5020493323" evidence="7">
    <location>
        <begin position="20"/>
        <end position="506"/>
    </location>
</feature>
<protein>
    <submittedName>
        <fullName evidence="9">Arylsulfatase A-like enzyme</fullName>
    </submittedName>
</protein>
<dbReference type="AlphaFoldDB" id="A0A4R8MJB3"/>
<keyword evidence="4 7" id="KW-0732">Signal</keyword>
<dbReference type="PROSITE" id="PS00149">
    <property type="entry name" value="SULFATASE_2"/>
    <property type="match status" value="1"/>
</dbReference>
<comment type="caution">
    <text evidence="9">The sequence shown here is derived from an EMBL/GenBank/DDBJ whole genome shotgun (WGS) entry which is preliminary data.</text>
</comment>
<dbReference type="InterPro" id="IPR024607">
    <property type="entry name" value="Sulfatase_CS"/>
</dbReference>
<evidence type="ECO:0000256" key="4">
    <source>
        <dbReference type="ARBA" id="ARBA00022729"/>
    </source>
</evidence>
<keyword evidence="3" id="KW-0479">Metal-binding</keyword>
<dbReference type="GO" id="GO:0046872">
    <property type="term" value="F:metal ion binding"/>
    <property type="evidence" value="ECO:0007669"/>
    <property type="project" value="UniProtKB-KW"/>
</dbReference>
<feature type="signal peptide" evidence="7">
    <location>
        <begin position="1"/>
        <end position="19"/>
    </location>
</feature>
<comment type="similarity">
    <text evidence="2">Belongs to the sulfatase family.</text>
</comment>
<sequence>MIKTLKTFGLATLLASVLACGSHTKKEIKTVKQPNIIFFLVDDMGWMDTSINGSEYYETPNMERLAKMGMKFTHAYAANPLCSPTRSSILTGQDPARVRITMPGGHLPPNPNQDLSAKKGAPWQKMATPDSRTFLTTNQFTIAEALKENGYTTAHIGKWHLGQKGYWPEDHGFDINIGGQQHPGPPSYFSPYKIPNLPNGEKHEYITDRVTKEAINFLENQTKDQPFFLNVWQYGVHAPYQAPKALIAKYEAKKDPRGKQNSPIMGGMMEKVDESLGAILDKLEALDIMEDTVIVFYSDNGGNMYDVVNGDFPTNNYPLSFGKGNIYEGGIRVPCIVSWIGKIKPNSTSDEIIQSTDFYPTLLDITNTKQNPEQKLDGISLSDLLTKQKPLNRKAVFSHFPHYVPATGNYPTTAVWHEDYKLLKVYGEGPNRTPEYKLFNLKEDISESNNIAANEEKLVQSMTKMLDNYLNDIDALVPVKNPNYKKGSKSKFGIPPIFPIKNYPSY</sequence>
<reference evidence="9 10" key="1">
    <citation type="submission" date="2019-03" db="EMBL/GenBank/DDBJ databases">
        <title>Genomic Encyclopedia of Type Strains, Phase III (KMG-III): the genomes of soil and plant-associated and newly described type strains.</title>
        <authorList>
            <person name="Whitman W."/>
        </authorList>
    </citation>
    <scope>NUCLEOTIDE SEQUENCE [LARGE SCALE GENOMIC DNA]</scope>
    <source>
        <strain evidence="9 10">CECT 8301</strain>
    </source>
</reference>
<dbReference type="PROSITE" id="PS51257">
    <property type="entry name" value="PROKAR_LIPOPROTEIN"/>
    <property type="match status" value="1"/>
</dbReference>
<evidence type="ECO:0000256" key="3">
    <source>
        <dbReference type="ARBA" id="ARBA00022723"/>
    </source>
</evidence>
<evidence type="ECO:0000313" key="10">
    <source>
        <dbReference type="Proteomes" id="UP000294824"/>
    </source>
</evidence>
<dbReference type="Gene3D" id="3.30.1120.10">
    <property type="match status" value="1"/>
</dbReference>
<dbReference type="Pfam" id="PF00884">
    <property type="entry name" value="Sulfatase"/>
    <property type="match status" value="1"/>
</dbReference>
<dbReference type="SUPFAM" id="SSF53649">
    <property type="entry name" value="Alkaline phosphatase-like"/>
    <property type="match status" value="1"/>
</dbReference>
<keyword evidence="6" id="KW-0106">Calcium</keyword>
<evidence type="ECO:0000256" key="5">
    <source>
        <dbReference type="ARBA" id="ARBA00022801"/>
    </source>
</evidence>
<dbReference type="PROSITE" id="PS00523">
    <property type="entry name" value="SULFATASE_1"/>
    <property type="match status" value="1"/>
</dbReference>
<name>A0A4R8MJB3_9FLAO</name>
<dbReference type="InterPro" id="IPR050738">
    <property type="entry name" value="Sulfatase"/>
</dbReference>
<organism evidence="9 10">
    <name type="scientific">Algibacter lectus</name>
    <dbReference type="NCBI Taxonomy" id="221126"/>
    <lineage>
        <taxon>Bacteria</taxon>
        <taxon>Pseudomonadati</taxon>
        <taxon>Bacteroidota</taxon>
        <taxon>Flavobacteriia</taxon>
        <taxon>Flavobacteriales</taxon>
        <taxon>Flavobacteriaceae</taxon>
        <taxon>Algibacter</taxon>
    </lineage>
</organism>
<evidence type="ECO:0000256" key="6">
    <source>
        <dbReference type="ARBA" id="ARBA00022837"/>
    </source>
</evidence>
<dbReference type="InterPro" id="IPR000917">
    <property type="entry name" value="Sulfatase_N"/>
</dbReference>
<evidence type="ECO:0000259" key="8">
    <source>
        <dbReference type="Pfam" id="PF00884"/>
    </source>
</evidence>
<evidence type="ECO:0000256" key="2">
    <source>
        <dbReference type="ARBA" id="ARBA00008779"/>
    </source>
</evidence>
<dbReference type="GO" id="GO:0004065">
    <property type="term" value="F:arylsulfatase activity"/>
    <property type="evidence" value="ECO:0007669"/>
    <property type="project" value="TreeGrafter"/>
</dbReference>
<dbReference type="Proteomes" id="UP000294824">
    <property type="component" value="Unassembled WGS sequence"/>
</dbReference>
<dbReference type="EMBL" id="SORL01000007">
    <property type="protein sequence ID" value="TDY64086.1"/>
    <property type="molecule type" value="Genomic_DNA"/>
</dbReference>
<dbReference type="CDD" id="cd16144">
    <property type="entry name" value="ARS_like"/>
    <property type="match status" value="1"/>
</dbReference>
<evidence type="ECO:0000313" key="9">
    <source>
        <dbReference type="EMBL" id="TDY64086.1"/>
    </source>
</evidence>
<evidence type="ECO:0000256" key="1">
    <source>
        <dbReference type="ARBA" id="ARBA00001913"/>
    </source>
</evidence>
<dbReference type="Gene3D" id="3.40.720.10">
    <property type="entry name" value="Alkaline Phosphatase, subunit A"/>
    <property type="match status" value="1"/>
</dbReference>
<evidence type="ECO:0000256" key="7">
    <source>
        <dbReference type="SAM" id="SignalP"/>
    </source>
</evidence>
<dbReference type="PANTHER" id="PTHR42693">
    <property type="entry name" value="ARYLSULFATASE FAMILY MEMBER"/>
    <property type="match status" value="1"/>
</dbReference>
<accession>A0A4R8MJB3</accession>
<keyword evidence="10" id="KW-1185">Reference proteome</keyword>
<proteinExistence type="inferred from homology"/>
<dbReference type="RefSeq" id="WP_074935493.1">
    <property type="nucleotide sequence ID" value="NZ_FOLN01000001.1"/>
</dbReference>
<keyword evidence="5" id="KW-0378">Hydrolase</keyword>
<dbReference type="PANTHER" id="PTHR42693:SF42">
    <property type="entry name" value="ARYLSULFATASE G"/>
    <property type="match status" value="1"/>
</dbReference>
<comment type="cofactor">
    <cofactor evidence="1">
        <name>Ca(2+)</name>
        <dbReference type="ChEBI" id="CHEBI:29108"/>
    </cofactor>
</comment>
<feature type="domain" description="Sulfatase N-terminal" evidence="8">
    <location>
        <begin position="34"/>
        <end position="367"/>
    </location>
</feature>